<reference evidence="1 2" key="1">
    <citation type="submission" date="2023-02" db="EMBL/GenBank/DDBJ databases">
        <title>LHISI_Scaffold_Assembly.</title>
        <authorList>
            <person name="Stuart O.P."/>
            <person name="Cleave R."/>
            <person name="Magrath M.J.L."/>
            <person name="Mikheyev A.S."/>
        </authorList>
    </citation>
    <scope>NUCLEOTIDE SEQUENCE [LARGE SCALE GENOMIC DNA]</scope>
    <source>
        <strain evidence="1">Daus_M_001</strain>
        <tissue evidence="1">Leg muscle</tissue>
    </source>
</reference>
<gene>
    <name evidence="1" type="ORF">PR048_007393</name>
</gene>
<comment type="caution">
    <text evidence="1">The sequence shown here is derived from an EMBL/GenBank/DDBJ whole genome shotgun (WGS) entry which is preliminary data.</text>
</comment>
<evidence type="ECO:0000313" key="1">
    <source>
        <dbReference type="EMBL" id="KAJ8887909.1"/>
    </source>
</evidence>
<name>A0ABQ9HU51_9NEOP</name>
<keyword evidence="2" id="KW-1185">Reference proteome</keyword>
<dbReference type="EMBL" id="JARBHB010000003">
    <property type="protein sequence ID" value="KAJ8887909.1"/>
    <property type="molecule type" value="Genomic_DNA"/>
</dbReference>
<organism evidence="1 2">
    <name type="scientific">Dryococelus australis</name>
    <dbReference type="NCBI Taxonomy" id="614101"/>
    <lineage>
        <taxon>Eukaryota</taxon>
        <taxon>Metazoa</taxon>
        <taxon>Ecdysozoa</taxon>
        <taxon>Arthropoda</taxon>
        <taxon>Hexapoda</taxon>
        <taxon>Insecta</taxon>
        <taxon>Pterygota</taxon>
        <taxon>Neoptera</taxon>
        <taxon>Polyneoptera</taxon>
        <taxon>Phasmatodea</taxon>
        <taxon>Verophasmatodea</taxon>
        <taxon>Anareolatae</taxon>
        <taxon>Phasmatidae</taxon>
        <taxon>Eurycanthinae</taxon>
        <taxon>Dryococelus</taxon>
    </lineage>
</organism>
<protein>
    <submittedName>
        <fullName evidence="1">Uncharacterized protein</fullName>
    </submittedName>
</protein>
<evidence type="ECO:0000313" key="2">
    <source>
        <dbReference type="Proteomes" id="UP001159363"/>
    </source>
</evidence>
<sequence>MVLVCGYWGHDTVDLHEHVSVLLLGIRYLCGYWGYDTVDLHEHVSVWGYWGHDTVDLHEHVSVCGYWGHDTVDLHEHVSVWLLGIRYHLHEHVRVCGYWGHDTVDLHEHACVCGYWGHDTVDLHEHVSVWGYWGHDTVDLHEHVSVCGYWGHDTVDLHEHVSVWLLGIRYLCGYWGHDTVDLHEHVSVWLLGHDTVDLHEHVSVWGYWGHDTVDLREHVSVWGYWGHDTVDLHKHGHGGRAVNTLASHQGELSSIPGRVTRFSFKWESCRTMPFVGGFSRGSILTSIALIGSQDLAVKSRPNLFTSLHSHSRELHYERDWHFLVRTYQNYLGCTMWRGRDDSIAIMLPQIFVLLFLCHQYLATLRAQDTCTSSVPLSSVSSNPSSTGHMHQFCSSVISI</sequence>
<proteinExistence type="predicted"/>
<accession>A0ABQ9HU51</accession>
<dbReference type="Proteomes" id="UP001159363">
    <property type="component" value="Chromosome 3"/>
</dbReference>